<evidence type="ECO:0000256" key="6">
    <source>
        <dbReference type="ARBA" id="ARBA00022801"/>
    </source>
</evidence>
<sequence>MSRALPQPPLSSLPLSALVAQASFAESPTDRTPREWFDRAKHEADLAVLAERKGKKEEVFVAYSRCCTAYANVKLHPGFKEAKKGDAHWTQRVKDFQETYDAYIAKAKEIKEVLRQREEKDGRPTPSRAPSTGGPEIASMGSIADRMKALSGRGLDVGPKKPPVSSRNRAASSASSASTGEKPRPKGPAVQPKLPPHSLPTVTDGLPSPPTQGRSRSNSKAVEESPPAVPVPAKQPPPPAPKPNGLSLHSPSASQSLPKPSEDDFEKAFPSLADFGKQFEEDEIQDLKPKADGLVGPFEKVDEVKFPEVPSFNLPSVPSSLPSSELPPPPSRPDRLHPSPPDAGPKDINRPASSPEVSSLSTEPPPSLRPGPPPAQTEDKSVRPLPPKPKFPLTNSIVPDLLRTYIIHPNVNLLILDIRPEAEYKKGYIGQEYEPKGYITDVVWIDPTVLMRNDMNSVKLEDSLSLSPEHQRRAFEYRDKADIVVVYDSTSTSWPKGSSPLSRVWDIIYEHEFSKKLQRTPVLLVGGQEHWSEYIRRRHASYTPVSENKPNGSPRKANRDVGVYQSAPYTKAPDTYTHSDYYSGQPSRSYLPSAATSSRHAPSNSLSYPSPAIAPPPQTHPGPGTRRRSDYVEHSTQAYSGYNPAGLTTSPRQHGHGQIDYPSPHSLSIPKPPPPAQGHGLERHGVVRSQSIRALDLMAREEGEVRYWNDVALGMTGLKNLGNTCYMNSTLQCLSSTYPFTSYFLDGSFKKAINYTNPLGTKGNLAGAFAELLKALWAEEYTFLSPVTFRKNIITFASQFSGTDQHDSQEFLSFVLDGLHEDLNRVKVKPAPVEMTPDRESRLETLPPEIASEQEWEIYRQRNDSFIVDLFQGQYRNRLECLTCHKTSTTYDTFMYMSLPVPAGKKAVVIQELVDEFVKAEIMEKEDAWHCPRCKVPRTASKTLTISRLPPVLLIQLKRFSTKNGVFWDKSETPVIFPVKSLDLSRYVPVRHATGREDLDDPRTQVGPFRYDLYGVSNHMGTLSSGHYTAFVKSAKGWYYCEDSKISPAQDKDVVTKPAYILFYKRVRA</sequence>
<dbReference type="AlphaFoldDB" id="A0AA38H402"/>
<dbReference type="GO" id="GO:0006508">
    <property type="term" value="P:proteolysis"/>
    <property type="evidence" value="ECO:0007669"/>
    <property type="project" value="UniProtKB-KW"/>
</dbReference>
<dbReference type="InterPro" id="IPR036873">
    <property type="entry name" value="Rhodanese-like_dom_sf"/>
</dbReference>
<evidence type="ECO:0000259" key="9">
    <source>
        <dbReference type="PROSITE" id="PS50235"/>
    </source>
</evidence>
<gene>
    <name evidence="10" type="ORF">MKK02DRAFT_38279</name>
</gene>
<dbReference type="Proteomes" id="UP001164286">
    <property type="component" value="Unassembled WGS sequence"/>
</dbReference>
<comment type="caution">
    <text evidence="10">The sequence shown here is derived from an EMBL/GenBank/DDBJ whole genome shotgun (WGS) entry which is preliminary data.</text>
</comment>
<dbReference type="Gene3D" id="3.90.70.10">
    <property type="entry name" value="Cysteine proteinases"/>
    <property type="match status" value="1"/>
</dbReference>
<evidence type="ECO:0000256" key="4">
    <source>
        <dbReference type="ARBA" id="ARBA00022670"/>
    </source>
</evidence>
<dbReference type="InterPro" id="IPR028889">
    <property type="entry name" value="USP"/>
</dbReference>
<keyword evidence="11" id="KW-1185">Reference proteome</keyword>
<dbReference type="PROSITE" id="PS50235">
    <property type="entry name" value="USP_3"/>
    <property type="match status" value="1"/>
</dbReference>
<feature type="compositionally biased region" description="Polar residues" evidence="8">
    <location>
        <begin position="351"/>
        <end position="362"/>
    </location>
</feature>
<keyword evidence="5" id="KW-0833">Ubl conjugation pathway</keyword>
<proteinExistence type="inferred from homology"/>
<feature type="compositionally biased region" description="Pro residues" evidence="8">
    <location>
        <begin position="363"/>
        <end position="375"/>
    </location>
</feature>
<comment type="similarity">
    <text evidence="2">Belongs to the peptidase C19 family.</text>
</comment>
<evidence type="ECO:0000256" key="2">
    <source>
        <dbReference type="ARBA" id="ARBA00009085"/>
    </source>
</evidence>
<dbReference type="InterPro" id="IPR001394">
    <property type="entry name" value="Peptidase_C19_UCH"/>
</dbReference>
<name>A0AA38H402_9TREE</name>
<feature type="region of interest" description="Disordered" evidence="8">
    <location>
        <begin position="115"/>
        <end position="140"/>
    </location>
</feature>
<dbReference type="SUPFAM" id="SSF54001">
    <property type="entry name" value="Cysteine proteinases"/>
    <property type="match status" value="1"/>
</dbReference>
<dbReference type="Gene3D" id="3.40.250.10">
    <property type="entry name" value="Rhodanese-like domain"/>
    <property type="match status" value="1"/>
</dbReference>
<reference evidence="10" key="1">
    <citation type="journal article" date="2022" name="G3 (Bethesda)">
        <title>High quality genome of the basidiomycete yeast Dioszegia hungarica PDD-24b-2 isolated from cloud water.</title>
        <authorList>
            <person name="Jarrige D."/>
            <person name="Haridas S."/>
            <person name="Bleykasten-Grosshans C."/>
            <person name="Joly M."/>
            <person name="Nadalig T."/>
            <person name="Sancelme M."/>
            <person name="Vuilleumier S."/>
            <person name="Grigoriev I.V."/>
            <person name="Amato P."/>
            <person name="Bringel F."/>
        </authorList>
    </citation>
    <scope>NUCLEOTIDE SEQUENCE</scope>
    <source>
        <strain evidence="10">PDD-24b-2</strain>
    </source>
</reference>
<evidence type="ECO:0000256" key="8">
    <source>
        <dbReference type="SAM" id="MobiDB-lite"/>
    </source>
</evidence>
<dbReference type="PROSITE" id="PS00972">
    <property type="entry name" value="USP_1"/>
    <property type="match status" value="1"/>
</dbReference>
<evidence type="ECO:0000313" key="11">
    <source>
        <dbReference type="Proteomes" id="UP001164286"/>
    </source>
</evidence>
<dbReference type="GO" id="GO:0004843">
    <property type="term" value="F:cysteine-type deubiquitinase activity"/>
    <property type="evidence" value="ECO:0007669"/>
    <property type="project" value="UniProtKB-EC"/>
</dbReference>
<dbReference type="InterPro" id="IPR001763">
    <property type="entry name" value="Rhodanese-like_dom"/>
</dbReference>
<dbReference type="EC" id="3.4.19.12" evidence="3"/>
<dbReference type="GeneID" id="77729232"/>
<keyword evidence="6" id="KW-0378">Hydrolase</keyword>
<evidence type="ECO:0000256" key="7">
    <source>
        <dbReference type="ARBA" id="ARBA00022807"/>
    </source>
</evidence>
<dbReference type="Gene3D" id="1.20.58.80">
    <property type="entry name" value="Phosphotransferase system, lactose/cellobiose-type IIA subunit"/>
    <property type="match status" value="1"/>
</dbReference>
<evidence type="ECO:0000256" key="3">
    <source>
        <dbReference type="ARBA" id="ARBA00012759"/>
    </source>
</evidence>
<dbReference type="InterPro" id="IPR018200">
    <property type="entry name" value="USP_CS"/>
</dbReference>
<dbReference type="SMART" id="SM00450">
    <property type="entry name" value="RHOD"/>
    <property type="match status" value="1"/>
</dbReference>
<dbReference type="PROSITE" id="PS00973">
    <property type="entry name" value="USP_2"/>
    <property type="match status" value="1"/>
</dbReference>
<feature type="region of interest" description="Disordered" evidence="8">
    <location>
        <begin position="152"/>
        <end position="295"/>
    </location>
</feature>
<dbReference type="RefSeq" id="XP_052943398.1">
    <property type="nucleotide sequence ID" value="XM_053090027.1"/>
</dbReference>
<evidence type="ECO:0000256" key="5">
    <source>
        <dbReference type="ARBA" id="ARBA00022786"/>
    </source>
</evidence>
<feature type="compositionally biased region" description="Polar residues" evidence="8">
    <location>
        <begin position="211"/>
        <end position="220"/>
    </location>
</feature>
<dbReference type="GO" id="GO:0016579">
    <property type="term" value="P:protein deubiquitination"/>
    <property type="evidence" value="ECO:0007669"/>
    <property type="project" value="InterPro"/>
</dbReference>
<comment type="catalytic activity">
    <reaction evidence="1">
        <text>Thiol-dependent hydrolysis of ester, thioester, amide, peptide and isopeptide bonds formed by the C-terminal Gly of ubiquitin (a 76-residue protein attached to proteins as an intracellular targeting signal).</text>
        <dbReference type="EC" id="3.4.19.12"/>
    </reaction>
</comment>
<dbReference type="InterPro" id="IPR050185">
    <property type="entry name" value="Ub_carboxyl-term_hydrolase"/>
</dbReference>
<dbReference type="InterPro" id="IPR038765">
    <property type="entry name" value="Papain-like_cys_pep_sf"/>
</dbReference>
<keyword evidence="4" id="KW-0645">Protease</keyword>
<dbReference type="PANTHER" id="PTHR21646">
    <property type="entry name" value="UBIQUITIN CARBOXYL-TERMINAL HYDROLASE"/>
    <property type="match status" value="1"/>
</dbReference>
<feature type="region of interest" description="Disordered" evidence="8">
    <location>
        <begin position="542"/>
        <end position="684"/>
    </location>
</feature>
<dbReference type="SUPFAM" id="SSF52821">
    <property type="entry name" value="Rhodanese/Cell cycle control phosphatase"/>
    <property type="match status" value="1"/>
</dbReference>
<dbReference type="Pfam" id="PF00443">
    <property type="entry name" value="UCH"/>
    <property type="match status" value="1"/>
</dbReference>
<evidence type="ECO:0000256" key="1">
    <source>
        <dbReference type="ARBA" id="ARBA00000707"/>
    </source>
</evidence>
<feature type="compositionally biased region" description="Pro residues" evidence="8">
    <location>
        <begin position="227"/>
        <end position="242"/>
    </location>
</feature>
<feature type="domain" description="USP" evidence="9">
    <location>
        <begin position="716"/>
        <end position="1067"/>
    </location>
</feature>
<evidence type="ECO:0000313" key="10">
    <source>
        <dbReference type="EMBL" id="KAI9633621.1"/>
    </source>
</evidence>
<feature type="compositionally biased region" description="Polar residues" evidence="8">
    <location>
        <begin position="634"/>
        <end position="652"/>
    </location>
</feature>
<organism evidence="10 11">
    <name type="scientific">Dioszegia hungarica</name>
    <dbReference type="NCBI Taxonomy" id="4972"/>
    <lineage>
        <taxon>Eukaryota</taxon>
        <taxon>Fungi</taxon>
        <taxon>Dikarya</taxon>
        <taxon>Basidiomycota</taxon>
        <taxon>Agaricomycotina</taxon>
        <taxon>Tremellomycetes</taxon>
        <taxon>Tremellales</taxon>
        <taxon>Bulleribasidiaceae</taxon>
        <taxon>Dioszegia</taxon>
    </lineage>
</organism>
<dbReference type="CDD" id="cd02674">
    <property type="entry name" value="Peptidase_C19R"/>
    <property type="match status" value="1"/>
</dbReference>
<feature type="compositionally biased region" description="Low complexity" evidence="8">
    <location>
        <begin position="310"/>
        <end position="324"/>
    </location>
</feature>
<protein>
    <recommendedName>
        <fullName evidence="3">ubiquitinyl hydrolase 1</fullName>
        <ecNumber evidence="3">3.4.19.12</ecNumber>
    </recommendedName>
</protein>
<feature type="compositionally biased region" description="Polar residues" evidence="8">
    <location>
        <begin position="247"/>
        <end position="258"/>
    </location>
</feature>
<keyword evidence="7" id="KW-0788">Thiol protease</keyword>
<feature type="compositionally biased region" description="Low complexity" evidence="8">
    <location>
        <begin position="165"/>
        <end position="178"/>
    </location>
</feature>
<accession>A0AA38H402</accession>
<feature type="compositionally biased region" description="Polar residues" evidence="8">
    <location>
        <begin position="576"/>
        <end position="608"/>
    </location>
</feature>
<feature type="region of interest" description="Disordered" evidence="8">
    <location>
        <begin position="309"/>
        <end position="390"/>
    </location>
</feature>
<dbReference type="PANTHER" id="PTHR21646:SF95">
    <property type="entry name" value="UBIQUITIN CARBOXYL-TERMINAL HYDROLASE 4-RELATED"/>
    <property type="match status" value="1"/>
</dbReference>
<dbReference type="EMBL" id="JAKWFO010000008">
    <property type="protein sequence ID" value="KAI9633621.1"/>
    <property type="molecule type" value="Genomic_DNA"/>
</dbReference>